<proteinExistence type="inferred from homology"/>
<keyword evidence="9" id="KW-0406">Ion transport</keyword>
<evidence type="ECO:0000256" key="10">
    <source>
        <dbReference type="ARBA" id="ARBA00023077"/>
    </source>
</evidence>
<dbReference type="Gene3D" id="2.170.130.10">
    <property type="entry name" value="TonB-dependent receptor, plug domain"/>
    <property type="match status" value="1"/>
</dbReference>
<evidence type="ECO:0000256" key="11">
    <source>
        <dbReference type="ARBA" id="ARBA00023136"/>
    </source>
</evidence>
<dbReference type="EMBL" id="JBHTOQ010000018">
    <property type="protein sequence ID" value="MFD1481117.1"/>
    <property type="molecule type" value="Genomic_DNA"/>
</dbReference>
<evidence type="ECO:0000256" key="8">
    <source>
        <dbReference type="ARBA" id="ARBA00023004"/>
    </source>
</evidence>
<keyword evidence="3 14" id="KW-0813">Transport</keyword>
<evidence type="ECO:0000256" key="4">
    <source>
        <dbReference type="ARBA" id="ARBA00022452"/>
    </source>
</evidence>
<evidence type="ECO:0000256" key="5">
    <source>
        <dbReference type="ARBA" id="ARBA00022496"/>
    </source>
</evidence>
<evidence type="ECO:0000256" key="3">
    <source>
        <dbReference type="ARBA" id="ARBA00022448"/>
    </source>
</evidence>
<comment type="subcellular location">
    <subcellularLocation>
        <location evidence="1 14">Cell outer membrane</location>
        <topology evidence="1 14">Multi-pass membrane protein</topology>
    </subcellularLocation>
</comment>
<evidence type="ECO:0000256" key="2">
    <source>
        <dbReference type="ARBA" id="ARBA00009810"/>
    </source>
</evidence>
<dbReference type="PANTHER" id="PTHR32552">
    <property type="entry name" value="FERRICHROME IRON RECEPTOR-RELATED"/>
    <property type="match status" value="1"/>
</dbReference>
<gene>
    <name evidence="19" type="ORF">ACFQ5P_07415</name>
</gene>
<keyword evidence="4 14" id="KW-1134">Transmembrane beta strand</keyword>
<keyword evidence="5" id="KW-0410">Iron transport</keyword>
<reference evidence="20" key="1">
    <citation type="journal article" date="2019" name="Int. J. Syst. Evol. Microbiol.">
        <title>The Global Catalogue of Microorganisms (GCM) 10K type strain sequencing project: providing services to taxonomists for standard genome sequencing and annotation.</title>
        <authorList>
            <consortium name="The Broad Institute Genomics Platform"/>
            <consortium name="The Broad Institute Genome Sequencing Center for Infectious Disease"/>
            <person name="Wu L."/>
            <person name="Ma J."/>
        </authorList>
    </citation>
    <scope>NUCLEOTIDE SEQUENCE [LARGE SCALE GENOMIC DNA]</scope>
    <source>
        <strain evidence="20">CCM 8875</strain>
    </source>
</reference>
<dbReference type="SUPFAM" id="SSF56935">
    <property type="entry name" value="Porins"/>
    <property type="match status" value="1"/>
</dbReference>
<feature type="domain" description="TonB-dependent receptor-like beta-barrel" evidence="17">
    <location>
        <begin position="268"/>
        <end position="695"/>
    </location>
</feature>
<name>A0ABW4DTN5_9RHOB</name>
<dbReference type="InterPro" id="IPR010105">
    <property type="entry name" value="TonB_sidphr_rcpt"/>
</dbReference>
<dbReference type="InterPro" id="IPR039426">
    <property type="entry name" value="TonB-dep_rcpt-like"/>
</dbReference>
<evidence type="ECO:0000259" key="18">
    <source>
        <dbReference type="Pfam" id="PF07715"/>
    </source>
</evidence>
<dbReference type="InterPro" id="IPR036942">
    <property type="entry name" value="Beta-barrel_TonB_sf"/>
</dbReference>
<evidence type="ECO:0000313" key="20">
    <source>
        <dbReference type="Proteomes" id="UP001597302"/>
    </source>
</evidence>
<keyword evidence="13 14" id="KW-0998">Cell outer membrane</keyword>
<evidence type="ECO:0000259" key="17">
    <source>
        <dbReference type="Pfam" id="PF00593"/>
    </source>
</evidence>
<keyword evidence="12 19" id="KW-0675">Receptor</keyword>
<dbReference type="PROSITE" id="PS52016">
    <property type="entry name" value="TONB_DEPENDENT_REC_3"/>
    <property type="match status" value="1"/>
</dbReference>
<keyword evidence="11 14" id="KW-0472">Membrane</keyword>
<dbReference type="InterPro" id="IPR037066">
    <property type="entry name" value="Plug_dom_sf"/>
</dbReference>
<sequence length="725" mass="77845">MPLPRPSARRSVLCTSVSLTALGLSLLALPATAQEAAPLDAPVQDSTAAVAATPQAAQDGASASPVFVLGDITLTVDDVAGYVAQGAQTTKSATPIAEAQQSISVVTADQIADQGAADLGESLAYSTGVNSQPFGGDPRFDNPTLRGFSAERAQYVNGLRQGRFFGGGSYEIYGMQQVEVLRGPSSALYGSGSPAGIVNQVQKRAGSTPFGEVGLGYGTNGYAKAFFDVNSVATDTLSYRVTGIGSDITRQVEETGNRRGYLAGAARWQPDDATTVDLLASYTKDSPDSPVGVPFDLTGTDDKALRDRFLGRRGWNDSDREMWNLGVEVSHDLESGWRISQGFRYESFDWQYDGSFVRAALDADGNILQGISRQDENSDTISLDTRLEGEVTTGAVVHQLLFGVDLRRYETEENSLFSVTDAPVSPDDLSYVNGPPTFAGASPSVTDATFTQIGIYAQDEIILDAWRGSLALRYDRAEQTGLQYGTAADYDEDALTGRIGLARVLANGITPYVSYATGFEPQTGLTEDLRPRKPLESTQLELGVKFAPTVFDGLLTAAIYDLRQDNVGQYQGFDADRNAYLYRDIGQVKSRGLELEATARIAEAWSLKAAYAYNDTEQQGGSNQGQPMPNAPRHLASLWLTHDFGNGISAGGGIRHIGEREDAANARTLDDVTLADLRVGFERDAIAASISIQNLTDEVYLSTCGFYGCFYGEGREVMAEIAYKW</sequence>
<dbReference type="Gene3D" id="2.40.170.20">
    <property type="entry name" value="TonB-dependent receptor, beta-barrel domain"/>
    <property type="match status" value="1"/>
</dbReference>
<keyword evidence="8" id="KW-0408">Iron</keyword>
<keyword evidence="6 14" id="KW-0812">Transmembrane</keyword>
<evidence type="ECO:0000256" key="6">
    <source>
        <dbReference type="ARBA" id="ARBA00022692"/>
    </source>
</evidence>
<dbReference type="InterPro" id="IPR000531">
    <property type="entry name" value="Beta-barrel_TonB"/>
</dbReference>
<keyword evidence="20" id="KW-1185">Reference proteome</keyword>
<dbReference type="RefSeq" id="WP_131578921.1">
    <property type="nucleotide sequence ID" value="NZ_CBCSAJ010000002.1"/>
</dbReference>
<dbReference type="Pfam" id="PF07715">
    <property type="entry name" value="Plug"/>
    <property type="match status" value="1"/>
</dbReference>
<accession>A0ABW4DTN5</accession>
<evidence type="ECO:0000256" key="7">
    <source>
        <dbReference type="ARBA" id="ARBA00022729"/>
    </source>
</evidence>
<feature type="domain" description="TonB-dependent receptor plug" evidence="18">
    <location>
        <begin position="97"/>
        <end position="197"/>
    </location>
</feature>
<evidence type="ECO:0000256" key="12">
    <source>
        <dbReference type="ARBA" id="ARBA00023170"/>
    </source>
</evidence>
<dbReference type="NCBIfam" id="TIGR01783">
    <property type="entry name" value="TonB-siderophor"/>
    <property type="match status" value="1"/>
</dbReference>
<evidence type="ECO:0000256" key="9">
    <source>
        <dbReference type="ARBA" id="ARBA00023065"/>
    </source>
</evidence>
<comment type="caution">
    <text evidence="19">The sequence shown here is derived from an EMBL/GenBank/DDBJ whole genome shotgun (WGS) entry which is preliminary data.</text>
</comment>
<keyword evidence="10 15" id="KW-0798">TonB box</keyword>
<evidence type="ECO:0000256" key="15">
    <source>
        <dbReference type="RuleBase" id="RU003357"/>
    </source>
</evidence>
<dbReference type="PANTHER" id="PTHR32552:SF68">
    <property type="entry name" value="FERRICHROME OUTER MEMBRANE TRANSPORTER_PHAGE RECEPTOR"/>
    <property type="match status" value="1"/>
</dbReference>
<keyword evidence="7 16" id="KW-0732">Signal</keyword>
<evidence type="ECO:0000256" key="14">
    <source>
        <dbReference type="PROSITE-ProRule" id="PRU01360"/>
    </source>
</evidence>
<evidence type="ECO:0000313" key="19">
    <source>
        <dbReference type="EMBL" id="MFD1481117.1"/>
    </source>
</evidence>
<protein>
    <submittedName>
        <fullName evidence="19">TonB-dependent siderophore receptor</fullName>
    </submittedName>
</protein>
<comment type="similarity">
    <text evidence="2 14 15">Belongs to the TonB-dependent receptor family.</text>
</comment>
<dbReference type="InterPro" id="IPR012910">
    <property type="entry name" value="Plug_dom"/>
</dbReference>
<dbReference type="CDD" id="cd01347">
    <property type="entry name" value="ligand_gated_channel"/>
    <property type="match status" value="1"/>
</dbReference>
<evidence type="ECO:0000256" key="13">
    <source>
        <dbReference type="ARBA" id="ARBA00023237"/>
    </source>
</evidence>
<organism evidence="19 20">
    <name type="scientific">Paracoccus nototheniae</name>
    <dbReference type="NCBI Taxonomy" id="2489002"/>
    <lineage>
        <taxon>Bacteria</taxon>
        <taxon>Pseudomonadati</taxon>
        <taxon>Pseudomonadota</taxon>
        <taxon>Alphaproteobacteria</taxon>
        <taxon>Rhodobacterales</taxon>
        <taxon>Paracoccaceae</taxon>
        <taxon>Paracoccus</taxon>
    </lineage>
</organism>
<dbReference type="Pfam" id="PF00593">
    <property type="entry name" value="TonB_dep_Rec_b-barrel"/>
    <property type="match status" value="1"/>
</dbReference>
<dbReference type="Proteomes" id="UP001597302">
    <property type="component" value="Unassembled WGS sequence"/>
</dbReference>
<feature type="signal peptide" evidence="16">
    <location>
        <begin position="1"/>
        <end position="33"/>
    </location>
</feature>
<evidence type="ECO:0000256" key="16">
    <source>
        <dbReference type="SAM" id="SignalP"/>
    </source>
</evidence>
<evidence type="ECO:0000256" key="1">
    <source>
        <dbReference type="ARBA" id="ARBA00004571"/>
    </source>
</evidence>
<feature type="chain" id="PRO_5046951563" evidence="16">
    <location>
        <begin position="34"/>
        <end position="725"/>
    </location>
</feature>